<dbReference type="GeneID" id="67512139"/>
<reference evidence="2 3" key="1">
    <citation type="submission" date="2016-08" db="EMBL/GenBank/DDBJ databases">
        <title>Complete genome sequence of Acinetobacter baylyi strain GFJ2.</title>
        <authorList>
            <person name="Tabata M."/>
            <person name="Kuboki S."/>
            <person name="Gibu N."/>
            <person name="Kinouchi Y."/>
            <person name="Vangnai A."/>
            <person name="Kasai D."/>
            <person name="Fukuda M."/>
        </authorList>
    </citation>
    <scope>NUCLEOTIDE SEQUENCE [LARGE SCALE GENOMIC DNA]</scope>
    <source>
        <strain evidence="2 3">GFJ2</strain>
    </source>
</reference>
<dbReference type="STRING" id="487316.BEN76_15780"/>
<dbReference type="InterPro" id="IPR001173">
    <property type="entry name" value="Glyco_trans_2-like"/>
</dbReference>
<protein>
    <submittedName>
        <fullName evidence="2">Glycosyl transferase</fullName>
    </submittedName>
</protein>
<evidence type="ECO:0000313" key="2">
    <source>
        <dbReference type="EMBL" id="APV37382.1"/>
    </source>
</evidence>
<dbReference type="Pfam" id="PF00535">
    <property type="entry name" value="Glycos_transf_2"/>
    <property type="match status" value="1"/>
</dbReference>
<dbReference type="InterPro" id="IPR029044">
    <property type="entry name" value="Nucleotide-diphossugar_trans"/>
</dbReference>
<dbReference type="EMBL" id="CP016896">
    <property type="protein sequence ID" value="APV37382.1"/>
    <property type="molecule type" value="Genomic_DNA"/>
</dbReference>
<dbReference type="eggNOG" id="COG0463">
    <property type="taxonomic scope" value="Bacteria"/>
</dbReference>
<dbReference type="KEGG" id="asol:BEN76_15780"/>
<dbReference type="PANTHER" id="PTHR10859:SF91">
    <property type="entry name" value="DOLICHYL-PHOSPHATE BETA-GLUCOSYLTRANSFERASE"/>
    <property type="match status" value="1"/>
</dbReference>
<dbReference type="Proteomes" id="UP000185674">
    <property type="component" value="Chromosome"/>
</dbReference>
<name>A0A1P8EMR5_9GAMM</name>
<proteinExistence type="predicted"/>
<keyword evidence="2" id="KW-0808">Transferase</keyword>
<dbReference type="RefSeq" id="WP_004932947.1">
    <property type="nucleotide sequence ID" value="NZ_BBNM01000005.1"/>
</dbReference>
<evidence type="ECO:0000313" key="3">
    <source>
        <dbReference type="Proteomes" id="UP000185674"/>
    </source>
</evidence>
<evidence type="ECO:0000259" key="1">
    <source>
        <dbReference type="Pfam" id="PF00535"/>
    </source>
</evidence>
<feature type="domain" description="Glycosyltransferase 2-like" evidence="1">
    <location>
        <begin position="7"/>
        <end position="130"/>
    </location>
</feature>
<organism evidence="2 3">
    <name type="scientific">Acinetobacter soli</name>
    <dbReference type="NCBI Taxonomy" id="487316"/>
    <lineage>
        <taxon>Bacteria</taxon>
        <taxon>Pseudomonadati</taxon>
        <taxon>Pseudomonadota</taxon>
        <taxon>Gammaproteobacteria</taxon>
        <taxon>Moraxellales</taxon>
        <taxon>Moraxellaceae</taxon>
        <taxon>Acinetobacter</taxon>
    </lineage>
</organism>
<accession>A0A1P8EMR5</accession>
<dbReference type="SUPFAM" id="SSF53448">
    <property type="entry name" value="Nucleotide-diphospho-sugar transferases"/>
    <property type="match status" value="1"/>
</dbReference>
<sequence length="245" mass="28325">MTNYGFIVPVFNHPHHLDQLVATLDQFDLQIILINDGSDAHCTQKMRELDQKYIKVHLLEHPYNQGKGQAVITGLIYADQLGLTHALQIDCDGQHHWDDIEKFLTVSQQYPDRVIIGQPIFDDSIPKERLYGRYLTHILVWIQSLSFEIKDSMCGFRVYPLAPTLKLIQASKFQPRMGFDTEILVRLKWENLHFINVPTPVIYPDDGISHYHLLRDNIGVTQAHIRLVGGMLKRLPRLLKQKIKG</sequence>
<gene>
    <name evidence="2" type="ORF">BEN76_15780</name>
</gene>
<dbReference type="Gene3D" id="3.90.550.10">
    <property type="entry name" value="Spore Coat Polysaccharide Biosynthesis Protein SpsA, Chain A"/>
    <property type="match status" value="1"/>
</dbReference>
<dbReference type="CDD" id="cd04179">
    <property type="entry name" value="DPM_DPG-synthase_like"/>
    <property type="match status" value="1"/>
</dbReference>
<dbReference type="PANTHER" id="PTHR10859">
    <property type="entry name" value="GLYCOSYL TRANSFERASE"/>
    <property type="match status" value="1"/>
</dbReference>
<dbReference type="AlphaFoldDB" id="A0A1P8EMR5"/>
<dbReference type="GO" id="GO:0006487">
    <property type="term" value="P:protein N-linked glycosylation"/>
    <property type="evidence" value="ECO:0007669"/>
    <property type="project" value="TreeGrafter"/>
</dbReference>
<dbReference type="GO" id="GO:0016740">
    <property type="term" value="F:transferase activity"/>
    <property type="evidence" value="ECO:0007669"/>
    <property type="project" value="UniProtKB-KW"/>
</dbReference>